<dbReference type="PANTHER" id="PTHR34009">
    <property type="entry name" value="PROTEIN STAR"/>
    <property type="match status" value="1"/>
</dbReference>
<dbReference type="GO" id="GO:0016197">
    <property type="term" value="P:endosomal transport"/>
    <property type="evidence" value="ECO:0000318"/>
    <property type="project" value="GO_Central"/>
</dbReference>
<name>E9HRF6_DAPPU</name>
<dbReference type="PANTHER" id="PTHR34009:SF2">
    <property type="entry name" value="PROTEIN STAR"/>
    <property type="match status" value="1"/>
</dbReference>
<gene>
    <name evidence="2" type="ORF">DAPPUDRAFT_264358</name>
</gene>
<evidence type="ECO:0000313" key="2">
    <source>
        <dbReference type="EMBL" id="EFX65696.1"/>
    </source>
</evidence>
<dbReference type="GO" id="GO:0006888">
    <property type="term" value="P:endoplasmic reticulum to Golgi vesicle-mediated transport"/>
    <property type="evidence" value="ECO:0000318"/>
    <property type="project" value="GO_Central"/>
</dbReference>
<organism evidence="2 3">
    <name type="scientific">Daphnia pulex</name>
    <name type="common">Water flea</name>
    <dbReference type="NCBI Taxonomy" id="6669"/>
    <lineage>
        <taxon>Eukaryota</taxon>
        <taxon>Metazoa</taxon>
        <taxon>Ecdysozoa</taxon>
        <taxon>Arthropoda</taxon>
        <taxon>Crustacea</taxon>
        <taxon>Branchiopoda</taxon>
        <taxon>Diplostraca</taxon>
        <taxon>Cladocera</taxon>
        <taxon>Anomopoda</taxon>
        <taxon>Daphniidae</taxon>
        <taxon>Daphnia</taxon>
    </lineage>
</organism>
<dbReference type="InterPro" id="IPR006342">
    <property type="entry name" value="FkbM_mtfrase"/>
</dbReference>
<dbReference type="Proteomes" id="UP000000305">
    <property type="component" value="Unassembled WGS sequence"/>
</dbReference>
<proteinExistence type="predicted"/>
<dbReference type="InterPro" id="IPR029063">
    <property type="entry name" value="SAM-dependent_MTases_sf"/>
</dbReference>
<dbReference type="GO" id="GO:0031902">
    <property type="term" value="C:late endosome membrane"/>
    <property type="evidence" value="ECO:0000318"/>
    <property type="project" value="GO_Central"/>
</dbReference>
<evidence type="ECO:0000259" key="1">
    <source>
        <dbReference type="Pfam" id="PF05050"/>
    </source>
</evidence>
<reference evidence="2 3" key="1">
    <citation type="journal article" date="2011" name="Science">
        <title>The ecoresponsive genome of Daphnia pulex.</title>
        <authorList>
            <person name="Colbourne J.K."/>
            <person name="Pfrender M.E."/>
            <person name="Gilbert D."/>
            <person name="Thomas W.K."/>
            <person name="Tucker A."/>
            <person name="Oakley T.H."/>
            <person name="Tokishita S."/>
            <person name="Aerts A."/>
            <person name="Arnold G.J."/>
            <person name="Basu M.K."/>
            <person name="Bauer D.J."/>
            <person name="Caceres C.E."/>
            <person name="Carmel L."/>
            <person name="Casola C."/>
            <person name="Choi J.H."/>
            <person name="Detter J.C."/>
            <person name="Dong Q."/>
            <person name="Dusheyko S."/>
            <person name="Eads B.D."/>
            <person name="Frohlich T."/>
            <person name="Geiler-Samerotte K.A."/>
            <person name="Gerlach D."/>
            <person name="Hatcher P."/>
            <person name="Jogdeo S."/>
            <person name="Krijgsveld J."/>
            <person name="Kriventseva E.V."/>
            <person name="Kultz D."/>
            <person name="Laforsch C."/>
            <person name="Lindquist E."/>
            <person name="Lopez J."/>
            <person name="Manak J.R."/>
            <person name="Muller J."/>
            <person name="Pangilinan J."/>
            <person name="Patwardhan R.P."/>
            <person name="Pitluck S."/>
            <person name="Pritham E.J."/>
            <person name="Rechtsteiner A."/>
            <person name="Rho M."/>
            <person name="Rogozin I.B."/>
            <person name="Sakarya O."/>
            <person name="Salamov A."/>
            <person name="Schaack S."/>
            <person name="Shapiro H."/>
            <person name="Shiga Y."/>
            <person name="Skalitzky C."/>
            <person name="Smith Z."/>
            <person name="Souvorov A."/>
            <person name="Sung W."/>
            <person name="Tang Z."/>
            <person name="Tsuchiya D."/>
            <person name="Tu H."/>
            <person name="Vos H."/>
            <person name="Wang M."/>
            <person name="Wolf Y.I."/>
            <person name="Yamagata H."/>
            <person name="Yamada T."/>
            <person name="Ye Y."/>
            <person name="Shaw J.R."/>
            <person name="Andrews J."/>
            <person name="Crease T.J."/>
            <person name="Tang H."/>
            <person name="Lucas S.M."/>
            <person name="Robertson H.M."/>
            <person name="Bork P."/>
            <person name="Koonin E.V."/>
            <person name="Zdobnov E.M."/>
            <person name="Grigoriev I.V."/>
            <person name="Lynch M."/>
            <person name="Boore J.L."/>
        </authorList>
    </citation>
    <scope>NUCLEOTIDE SEQUENCE [LARGE SCALE GENOMIC DNA]</scope>
</reference>
<dbReference type="GO" id="GO:0005886">
    <property type="term" value="C:plasma membrane"/>
    <property type="evidence" value="ECO:0000318"/>
    <property type="project" value="GO_Central"/>
</dbReference>
<dbReference type="GO" id="GO:0005794">
    <property type="term" value="C:Golgi apparatus"/>
    <property type="evidence" value="ECO:0000318"/>
    <property type="project" value="GO_Central"/>
</dbReference>
<evidence type="ECO:0000313" key="3">
    <source>
        <dbReference type="Proteomes" id="UP000000305"/>
    </source>
</evidence>
<dbReference type="InterPro" id="IPR053202">
    <property type="entry name" value="EGF_Rcpt_Signaling_Reg"/>
</dbReference>
<dbReference type="Pfam" id="PF05050">
    <property type="entry name" value="Methyltransf_21"/>
    <property type="match status" value="1"/>
</dbReference>
<accession>E9HRF6</accession>
<dbReference type="OrthoDB" id="6357215at2759"/>
<dbReference type="SUPFAM" id="SSF53335">
    <property type="entry name" value="S-adenosyl-L-methionine-dependent methyltransferases"/>
    <property type="match status" value="1"/>
</dbReference>
<dbReference type="InParanoid" id="E9HRF6"/>
<dbReference type="Gene3D" id="3.40.50.150">
    <property type="entry name" value="Vaccinia Virus protein VP39"/>
    <property type="match status" value="1"/>
</dbReference>
<sequence length="135" mass="15193">MILPFAIGTCTVTFDSTLGSGSSIVEKAKKGEAKNAENIYTVQCFPFYSILLAVGRTDVDYFGLDVEGAEYKVLETIPWDKVNIKTLTVEWNHIPEGEPALSRLMESNKFKKSHMISFYYSHEVAYVQDSYAAYL</sequence>
<protein>
    <recommendedName>
        <fullName evidence="1">Methyltransferase FkbM domain-containing protein</fullName>
    </recommendedName>
</protein>
<dbReference type="AlphaFoldDB" id="E9HRF6"/>
<feature type="domain" description="Methyltransferase FkbM" evidence="1">
    <location>
        <begin position="26"/>
        <end position="98"/>
    </location>
</feature>
<dbReference type="EMBL" id="GL732734">
    <property type="protein sequence ID" value="EFX65696.1"/>
    <property type="molecule type" value="Genomic_DNA"/>
</dbReference>
<dbReference type="HOGENOM" id="CLU_156087_0_0_1"/>
<dbReference type="GO" id="GO:0005789">
    <property type="term" value="C:endoplasmic reticulum membrane"/>
    <property type="evidence" value="ECO:0000318"/>
    <property type="project" value="GO_Central"/>
</dbReference>
<dbReference type="PhylomeDB" id="E9HRF6"/>
<keyword evidence="3" id="KW-1185">Reference proteome</keyword>
<dbReference type="KEGG" id="dpx:DAPPUDRAFT_264358"/>